<comment type="subunit">
    <text evidence="5">Homotetramer.</text>
</comment>
<dbReference type="InterPro" id="IPR007867">
    <property type="entry name" value="GMC_OxRtase_C"/>
</dbReference>
<evidence type="ECO:0000256" key="7">
    <source>
        <dbReference type="ARBA" id="ARBA00016408"/>
    </source>
</evidence>
<dbReference type="InterPro" id="IPR036188">
    <property type="entry name" value="FAD/NAD-bd_sf"/>
</dbReference>
<organism evidence="16 17">
    <name type="scientific">Phanerochaete sordida</name>
    <dbReference type="NCBI Taxonomy" id="48140"/>
    <lineage>
        <taxon>Eukaryota</taxon>
        <taxon>Fungi</taxon>
        <taxon>Dikarya</taxon>
        <taxon>Basidiomycota</taxon>
        <taxon>Agaricomycotina</taxon>
        <taxon>Agaricomycetes</taxon>
        <taxon>Polyporales</taxon>
        <taxon>Phanerochaetaceae</taxon>
        <taxon>Phanerochaete</taxon>
    </lineage>
</organism>
<dbReference type="Proteomes" id="UP000703269">
    <property type="component" value="Unassembled WGS sequence"/>
</dbReference>
<dbReference type="SUPFAM" id="SSF54373">
    <property type="entry name" value="FAD-linked reductases, C-terminal domain"/>
    <property type="match status" value="1"/>
</dbReference>
<evidence type="ECO:0000256" key="8">
    <source>
        <dbReference type="ARBA" id="ARBA00022630"/>
    </source>
</evidence>
<evidence type="ECO:0000256" key="9">
    <source>
        <dbReference type="ARBA" id="ARBA00022764"/>
    </source>
</evidence>
<evidence type="ECO:0000313" key="17">
    <source>
        <dbReference type="Proteomes" id="UP000703269"/>
    </source>
</evidence>
<dbReference type="AlphaFoldDB" id="A0A9P3GAV7"/>
<evidence type="ECO:0000256" key="6">
    <source>
        <dbReference type="ARBA" id="ARBA00013082"/>
    </source>
</evidence>
<dbReference type="EC" id="1.1.3.10" evidence="6"/>
<evidence type="ECO:0000313" key="16">
    <source>
        <dbReference type="EMBL" id="GJE91247.1"/>
    </source>
</evidence>
<dbReference type="GO" id="GO:0042597">
    <property type="term" value="C:periplasmic space"/>
    <property type="evidence" value="ECO:0007669"/>
    <property type="project" value="UniProtKB-SubCell"/>
</dbReference>
<protein>
    <recommendedName>
        <fullName evidence="7">Pyranose 2-oxidase</fullName>
        <ecNumber evidence="6">1.1.3.10</ecNumber>
    </recommendedName>
    <alternativeName>
        <fullName evidence="13">FAD-oxidoreductase</fullName>
    </alternativeName>
    <alternativeName>
        <fullName evidence="12">Glucose 2-oxidase</fullName>
    </alternativeName>
    <alternativeName>
        <fullName evidence="14">Pyranose:oxygen 2-oxidoreductase</fullName>
    </alternativeName>
</protein>
<dbReference type="EMBL" id="BPQB01000020">
    <property type="protein sequence ID" value="GJE91247.1"/>
    <property type="molecule type" value="Genomic_DNA"/>
</dbReference>
<feature type="domain" description="Glucose-methanol-choline oxidoreductase C-terminal" evidence="15">
    <location>
        <begin position="472"/>
        <end position="591"/>
    </location>
</feature>
<dbReference type="InterPro" id="IPR051473">
    <property type="entry name" value="P2Ox-like"/>
</dbReference>
<proteinExistence type="inferred from homology"/>
<sequence length="608" mass="67403">MLLQTAALDPQETIDVFIAGSGPIGATFAKRCVDAGLRVLMVELGAADSFTSKPMKGENRSVQFAPGQVPIPGYHKKNEIEYQKDIDRFVNVIKGALSTVSIPTSNNHIATLDPAVVSNSTAQPFISLGKNPCQDPFVNLGAEAVTRGVGGMTTHWTCATPEFTTDTERPKLSTDAAEDESIWKDLYAQAKSIIGTSTTQFDHSIRHNLVLKTYEDLYGRTRAFGPLPLACHRLSDPDYVEWHATDRILEELFTDPAKRARFTLLTNHRCTKLVFKHYRPKEENAVEYALVENLLPHTQSPGETAPVQKIKARAYVVACGAVATAQVLANSHIPPDETVIPFPGGTKGSGGGEPNAIIETPLMPMLGKFITEQPMTFCQVVLNSSLMEVVKNPPWPNMDWWKAKVAKHIAEFPNDPIPIPFRDPEPQVTIKFTEEHPWHVQIHRDAFSYGAVAENMDTRVIVDFRFFGYTQPQEANELTFQRHYRDAYDMPQPTFRFEMSADDRARARRMMDDMCNIALKIGGYLPGSEPQFMTPGLALHLAGTTRAGLDANKTVADTRCKVHNFDNLYVGGNNVIETGFAANPTLTSICYAIRASNDIISKLKPRRA</sequence>
<keyword evidence="17" id="KW-1185">Reference proteome</keyword>
<evidence type="ECO:0000256" key="10">
    <source>
        <dbReference type="ARBA" id="ARBA00022827"/>
    </source>
</evidence>
<keyword evidence="11" id="KW-0560">Oxidoreductase</keyword>
<dbReference type="PANTHER" id="PTHR42784">
    <property type="entry name" value="PYRANOSE 2-OXIDASE"/>
    <property type="match status" value="1"/>
</dbReference>
<dbReference type="Gene3D" id="3.50.50.60">
    <property type="entry name" value="FAD/NAD(P)-binding domain"/>
    <property type="match status" value="2"/>
</dbReference>
<dbReference type="OrthoDB" id="269227at2759"/>
<reference evidence="16 17" key="1">
    <citation type="submission" date="2021-08" db="EMBL/GenBank/DDBJ databases">
        <title>Draft Genome Sequence of Phanerochaete sordida strain YK-624.</title>
        <authorList>
            <person name="Mori T."/>
            <person name="Dohra H."/>
            <person name="Suzuki T."/>
            <person name="Kawagishi H."/>
            <person name="Hirai H."/>
        </authorList>
    </citation>
    <scope>NUCLEOTIDE SEQUENCE [LARGE SCALE GENOMIC DNA]</scope>
    <source>
        <strain evidence="16 17">YK-624</strain>
    </source>
</reference>
<keyword evidence="10" id="KW-0274">FAD</keyword>
<comment type="cofactor">
    <cofactor evidence="2">
        <name>FAD</name>
        <dbReference type="ChEBI" id="CHEBI:57692"/>
    </cofactor>
</comment>
<evidence type="ECO:0000256" key="13">
    <source>
        <dbReference type="ARBA" id="ARBA00031159"/>
    </source>
</evidence>
<evidence type="ECO:0000259" key="15">
    <source>
        <dbReference type="Pfam" id="PF05199"/>
    </source>
</evidence>
<keyword evidence="8" id="KW-0285">Flavoprotein</keyword>
<evidence type="ECO:0000256" key="3">
    <source>
        <dbReference type="ARBA" id="ARBA00004418"/>
    </source>
</evidence>
<comment type="caution">
    <text evidence="16">The sequence shown here is derived from an EMBL/GenBank/DDBJ whole genome shotgun (WGS) entry which is preliminary data.</text>
</comment>
<comment type="similarity">
    <text evidence="4">Belongs to the GMC oxidoreductase family.</text>
</comment>
<evidence type="ECO:0000256" key="1">
    <source>
        <dbReference type="ARBA" id="ARBA00000827"/>
    </source>
</evidence>
<evidence type="ECO:0000256" key="14">
    <source>
        <dbReference type="ARBA" id="ARBA00031330"/>
    </source>
</evidence>
<keyword evidence="9" id="KW-0574">Periplasm</keyword>
<accession>A0A9P3GAV7</accession>
<dbReference type="Pfam" id="PF05199">
    <property type="entry name" value="GMC_oxred_C"/>
    <property type="match status" value="1"/>
</dbReference>
<evidence type="ECO:0000256" key="4">
    <source>
        <dbReference type="ARBA" id="ARBA00010790"/>
    </source>
</evidence>
<dbReference type="NCBIfam" id="TIGR02462">
    <property type="entry name" value="pyranose_ox"/>
    <property type="match status" value="1"/>
</dbReference>
<gene>
    <name evidence="16" type="ORF">PsYK624_073960</name>
</gene>
<dbReference type="PANTHER" id="PTHR42784:SF1">
    <property type="entry name" value="PYRANOSE 2-OXIDASE"/>
    <property type="match status" value="1"/>
</dbReference>
<dbReference type="SUPFAM" id="SSF51905">
    <property type="entry name" value="FAD/NAD(P)-binding domain"/>
    <property type="match status" value="1"/>
</dbReference>
<dbReference type="InterPro" id="IPR012814">
    <property type="entry name" value="P2OX"/>
</dbReference>
<evidence type="ECO:0000256" key="11">
    <source>
        <dbReference type="ARBA" id="ARBA00023002"/>
    </source>
</evidence>
<evidence type="ECO:0000256" key="12">
    <source>
        <dbReference type="ARBA" id="ARBA00030508"/>
    </source>
</evidence>
<dbReference type="GO" id="GO:0050660">
    <property type="term" value="F:flavin adenine dinucleotide binding"/>
    <property type="evidence" value="ECO:0007669"/>
    <property type="project" value="InterPro"/>
</dbReference>
<comment type="subcellular location">
    <subcellularLocation>
        <location evidence="3">Periplasm</location>
    </subcellularLocation>
</comment>
<comment type="catalytic activity">
    <reaction evidence="1">
        <text>D-glucose + O2 = 2-dehydro-D-glucose + H2O2</text>
        <dbReference type="Rhea" id="RHEA:10552"/>
        <dbReference type="ChEBI" id="CHEBI:4167"/>
        <dbReference type="ChEBI" id="CHEBI:15379"/>
        <dbReference type="ChEBI" id="CHEBI:16240"/>
        <dbReference type="ChEBI" id="CHEBI:16609"/>
        <dbReference type="EC" id="1.1.3.10"/>
    </reaction>
</comment>
<evidence type="ECO:0000256" key="2">
    <source>
        <dbReference type="ARBA" id="ARBA00001974"/>
    </source>
</evidence>
<name>A0A9P3GAV7_9APHY</name>
<dbReference type="GO" id="GO:0050233">
    <property type="term" value="F:pyranose oxidase activity"/>
    <property type="evidence" value="ECO:0007669"/>
    <property type="project" value="UniProtKB-EC"/>
</dbReference>
<evidence type="ECO:0000256" key="5">
    <source>
        <dbReference type="ARBA" id="ARBA00011881"/>
    </source>
</evidence>